<evidence type="ECO:0000259" key="4">
    <source>
        <dbReference type="Pfam" id="PF00561"/>
    </source>
</evidence>
<accession>A0A087TPZ7</accession>
<keyword evidence="2 6" id="KW-0378">Hydrolase</keyword>
<dbReference type="GO" id="GO:0012505">
    <property type="term" value="C:endomembrane system"/>
    <property type="evidence" value="ECO:0007669"/>
    <property type="project" value="TreeGrafter"/>
</dbReference>
<proteinExistence type="inferred from homology"/>
<dbReference type="Pfam" id="PF22990">
    <property type="entry name" value="ABHD16_N"/>
    <property type="match status" value="1"/>
</dbReference>
<evidence type="ECO:0000256" key="1">
    <source>
        <dbReference type="ARBA" id="ARBA00009709"/>
    </source>
</evidence>
<dbReference type="OrthoDB" id="6412627at2759"/>
<name>A0A087TPZ7_STEMI</name>
<keyword evidence="3" id="KW-0443">Lipid metabolism</keyword>
<dbReference type="SUPFAM" id="SSF53474">
    <property type="entry name" value="alpha/beta-Hydrolases"/>
    <property type="match status" value="1"/>
</dbReference>
<evidence type="ECO:0000259" key="5">
    <source>
        <dbReference type="Pfam" id="PF22990"/>
    </source>
</evidence>
<dbReference type="Proteomes" id="UP000054359">
    <property type="component" value="Unassembled WGS sequence"/>
</dbReference>
<dbReference type="Gene3D" id="3.40.50.1820">
    <property type="entry name" value="alpha/beta hydrolase"/>
    <property type="match status" value="1"/>
</dbReference>
<dbReference type="InterPro" id="IPR029058">
    <property type="entry name" value="AB_hydrolase_fold"/>
</dbReference>
<evidence type="ECO:0000256" key="2">
    <source>
        <dbReference type="ARBA" id="ARBA00022801"/>
    </source>
</evidence>
<sequence length="453" mass="51631">MFIRGLGRMMSNDYIAFITTLDAYKQNKSKKLKKEISQYDFDFREWPVDFRWNESSLHESKSRIYIEKSSRRITIMEKFRSIPCGVLSYIAIHTFGRVMIYPGSMGLLNMLFAPLLLKGRAKLIEDYNGERFKLLTRDGNEIDSMLIDRRQNSSFPNGNILVICCEGNSAFYENGITLTPIKAGYSVLGWNHPGFGSSTGTPYPDQELNAIDVVMQFAISKLGFNIENIVIYAWSIGGFSATWAAMNYPDIKGLVLDATFDDLVALAVARMPPSWKPLVVRTIRDYMDLNNAEQLSKYNGPVLLIRRTKDEIISTRPSRSIQTNRGNELLIKLLQTRYPKLINNDTLWAVREWVSGDKAHQTIVWSQQGIEEELCIASLASYIEENGCEFPLQIGDSLPADLKVQLALYLADKHMIDFDSTHCVELPARMFHLPWDIRQASSSHSTFDTKSRI</sequence>
<dbReference type="GO" id="GO:0052651">
    <property type="term" value="P:monoacylglycerol catabolic process"/>
    <property type="evidence" value="ECO:0007669"/>
    <property type="project" value="TreeGrafter"/>
</dbReference>
<dbReference type="AlphaFoldDB" id="A0A087TPZ7"/>
<feature type="domain" description="AB hydrolase-1" evidence="4">
    <location>
        <begin position="162"/>
        <end position="263"/>
    </location>
</feature>
<dbReference type="STRING" id="407821.A0A087TPZ7"/>
<dbReference type="OMA" id="THCTQLP"/>
<dbReference type="EMBL" id="KK116250">
    <property type="protein sequence ID" value="KFM67186.1"/>
    <property type="molecule type" value="Genomic_DNA"/>
</dbReference>
<protein>
    <submittedName>
        <fullName evidence="6">Abhydrolase domain-containing protein 16A</fullName>
    </submittedName>
</protein>
<reference evidence="6 7" key="1">
    <citation type="submission" date="2013-11" db="EMBL/GenBank/DDBJ databases">
        <title>Genome sequencing of Stegodyphus mimosarum.</title>
        <authorList>
            <person name="Bechsgaard J."/>
        </authorList>
    </citation>
    <scope>NUCLEOTIDE SEQUENCE [LARGE SCALE GENOMIC DNA]</scope>
</reference>
<dbReference type="Pfam" id="PF00561">
    <property type="entry name" value="Abhydrolase_1"/>
    <property type="match status" value="1"/>
</dbReference>
<keyword evidence="7" id="KW-1185">Reference proteome</keyword>
<comment type="similarity">
    <text evidence="1">Belongs to the AB hydrolase superfamily. ABHD16 family.</text>
</comment>
<feature type="non-terminal residue" evidence="6">
    <location>
        <position position="453"/>
    </location>
</feature>
<dbReference type="GO" id="GO:0047372">
    <property type="term" value="F:monoacylglycerol lipase activity"/>
    <property type="evidence" value="ECO:0007669"/>
    <property type="project" value="TreeGrafter"/>
</dbReference>
<dbReference type="PANTHER" id="PTHR12277:SF72">
    <property type="entry name" value="BAT5L PROTEIN"/>
    <property type="match status" value="1"/>
</dbReference>
<evidence type="ECO:0000313" key="6">
    <source>
        <dbReference type="EMBL" id="KFM67186.1"/>
    </source>
</evidence>
<dbReference type="GO" id="GO:0006660">
    <property type="term" value="P:phosphatidylserine catabolic process"/>
    <property type="evidence" value="ECO:0007669"/>
    <property type="project" value="TreeGrafter"/>
</dbReference>
<dbReference type="InterPro" id="IPR000073">
    <property type="entry name" value="AB_hydrolase_1"/>
</dbReference>
<dbReference type="FunFam" id="3.40.50.1820:FF:000074">
    <property type="entry name" value="Abhydrolase domain containing 16A"/>
    <property type="match status" value="1"/>
</dbReference>
<dbReference type="PANTHER" id="PTHR12277">
    <property type="entry name" value="ALPHA/BETA HYDROLASE DOMAIN-CONTAINING PROTEIN"/>
    <property type="match status" value="1"/>
</dbReference>
<dbReference type="InterPro" id="IPR054518">
    <property type="entry name" value="ABHD16_N"/>
</dbReference>
<evidence type="ECO:0000256" key="3">
    <source>
        <dbReference type="ARBA" id="ARBA00023098"/>
    </source>
</evidence>
<evidence type="ECO:0000313" key="7">
    <source>
        <dbReference type="Proteomes" id="UP000054359"/>
    </source>
</evidence>
<gene>
    <name evidence="6" type="ORF">X975_22232</name>
</gene>
<organism evidence="6 7">
    <name type="scientific">Stegodyphus mimosarum</name>
    <name type="common">African social velvet spider</name>
    <dbReference type="NCBI Taxonomy" id="407821"/>
    <lineage>
        <taxon>Eukaryota</taxon>
        <taxon>Metazoa</taxon>
        <taxon>Ecdysozoa</taxon>
        <taxon>Arthropoda</taxon>
        <taxon>Chelicerata</taxon>
        <taxon>Arachnida</taxon>
        <taxon>Araneae</taxon>
        <taxon>Araneomorphae</taxon>
        <taxon>Entelegynae</taxon>
        <taxon>Eresoidea</taxon>
        <taxon>Eresidae</taxon>
        <taxon>Stegodyphus</taxon>
    </lineage>
</organism>
<dbReference type="GO" id="GO:0004620">
    <property type="term" value="F:phospholipase activity"/>
    <property type="evidence" value="ECO:0007669"/>
    <property type="project" value="TreeGrafter"/>
</dbReference>
<feature type="domain" description="Phosphatidylserine Lipase ABHD16 N-terminal" evidence="5">
    <location>
        <begin position="1"/>
        <end position="42"/>
    </location>
</feature>